<gene>
    <name evidence="8" type="ORF">RB636_28140</name>
</gene>
<evidence type="ECO:0000313" key="8">
    <source>
        <dbReference type="EMBL" id="MEF3117048.1"/>
    </source>
</evidence>
<evidence type="ECO:0000256" key="2">
    <source>
        <dbReference type="ARBA" id="ARBA00022475"/>
    </source>
</evidence>
<comment type="subcellular location">
    <subcellularLocation>
        <location evidence="1">Cell membrane</location>
        <topology evidence="1">Multi-pass membrane protein</topology>
    </subcellularLocation>
</comment>
<feature type="transmembrane region" description="Helical" evidence="7">
    <location>
        <begin position="6"/>
        <end position="27"/>
    </location>
</feature>
<dbReference type="InterPro" id="IPR001123">
    <property type="entry name" value="LeuE-type"/>
</dbReference>
<evidence type="ECO:0000256" key="1">
    <source>
        <dbReference type="ARBA" id="ARBA00004651"/>
    </source>
</evidence>
<name>A0ABU7WZW0_9ACTN</name>
<evidence type="ECO:0000256" key="3">
    <source>
        <dbReference type="ARBA" id="ARBA00022692"/>
    </source>
</evidence>
<feature type="transmembrane region" description="Helical" evidence="7">
    <location>
        <begin position="166"/>
        <end position="184"/>
    </location>
</feature>
<evidence type="ECO:0000256" key="4">
    <source>
        <dbReference type="ARBA" id="ARBA00022989"/>
    </source>
</evidence>
<dbReference type="Proteomes" id="UP001348265">
    <property type="component" value="Unassembled WGS sequence"/>
</dbReference>
<dbReference type="PANTHER" id="PTHR30086:SF20">
    <property type="entry name" value="ARGININE EXPORTER PROTEIN ARGO-RELATED"/>
    <property type="match status" value="1"/>
</dbReference>
<accession>A0ABU7WZW0</accession>
<keyword evidence="4 7" id="KW-1133">Transmembrane helix</keyword>
<keyword evidence="5 7" id="KW-0472">Membrane</keyword>
<keyword evidence="2" id="KW-1003">Cell membrane</keyword>
<dbReference type="EMBL" id="JAVFKM010000016">
    <property type="protein sequence ID" value="MEF3117048.1"/>
    <property type="molecule type" value="Genomic_DNA"/>
</dbReference>
<evidence type="ECO:0000313" key="9">
    <source>
        <dbReference type="Proteomes" id="UP001348265"/>
    </source>
</evidence>
<keyword evidence="3 7" id="KW-0812">Transmembrane</keyword>
<keyword evidence="9" id="KW-1185">Reference proteome</keyword>
<dbReference type="PANTHER" id="PTHR30086">
    <property type="entry name" value="ARGININE EXPORTER PROTEIN ARGO"/>
    <property type="match status" value="1"/>
</dbReference>
<dbReference type="PIRSF" id="PIRSF006324">
    <property type="entry name" value="LeuE"/>
    <property type="match status" value="1"/>
</dbReference>
<evidence type="ECO:0000256" key="7">
    <source>
        <dbReference type="SAM" id="Phobius"/>
    </source>
</evidence>
<evidence type="ECO:0000256" key="5">
    <source>
        <dbReference type="ARBA" id="ARBA00023136"/>
    </source>
</evidence>
<comment type="caution">
    <text evidence="8">The sequence shown here is derived from an EMBL/GenBank/DDBJ whole genome shotgun (WGS) entry which is preliminary data.</text>
</comment>
<proteinExistence type="predicted"/>
<evidence type="ECO:0000256" key="6">
    <source>
        <dbReference type="SAM" id="MobiDB-lite"/>
    </source>
</evidence>
<dbReference type="RefSeq" id="WP_331788582.1">
    <property type="nucleotide sequence ID" value="NZ_JAVFKM010000016.1"/>
</dbReference>
<protein>
    <submittedName>
        <fullName evidence="8">LysE family translocator</fullName>
    </submittedName>
</protein>
<feature type="transmembrane region" description="Helical" evidence="7">
    <location>
        <begin position="48"/>
        <end position="65"/>
    </location>
</feature>
<feature type="region of interest" description="Disordered" evidence="6">
    <location>
        <begin position="98"/>
        <end position="122"/>
    </location>
</feature>
<organism evidence="8 9">
    <name type="scientific">Streptomyces chrestomyceticus</name>
    <dbReference type="NCBI Taxonomy" id="68185"/>
    <lineage>
        <taxon>Bacteria</taxon>
        <taxon>Bacillati</taxon>
        <taxon>Actinomycetota</taxon>
        <taxon>Actinomycetes</taxon>
        <taxon>Kitasatosporales</taxon>
        <taxon>Streptomycetaceae</taxon>
        <taxon>Streptomyces</taxon>
    </lineage>
</organism>
<reference evidence="8 9" key="1">
    <citation type="submission" date="2023-08" db="EMBL/GenBank/DDBJ databases">
        <authorList>
            <person name="Sharma P."/>
            <person name="Verma V."/>
            <person name="Mohan M.K."/>
            <person name="Dubey A.K."/>
        </authorList>
    </citation>
    <scope>NUCLEOTIDE SEQUENCE [LARGE SCALE GENOMIC DNA]</scope>
    <source>
        <strain evidence="8 9">ADP4</strain>
    </source>
</reference>
<feature type="transmembrane region" description="Helical" evidence="7">
    <location>
        <begin position="134"/>
        <end position="154"/>
    </location>
</feature>
<sequence>MFSDVSWAAFFPAALLLAATPGANQLLALRNGVRHGLRPALGASLGRFTAFTLMAIAVAAGLGAVLTRSAVAFQVIKWCGVAYLLWLGLQTLRTALRAKNTPESEPGEEEPESPERDQNANRKAPGWRLARQEFIVAVTNPKALILFAVFLPQFLSRDAHRVTAPLLALGLAYIAVEFCCAWGYAALGGRLKKAGIGSGTRRRLDVATAVAMWGLAGWLATENR</sequence>
<dbReference type="Pfam" id="PF01810">
    <property type="entry name" value="LysE"/>
    <property type="match status" value="1"/>
</dbReference>